<comment type="caution">
    <text evidence="14">The sequence shown here is derived from an EMBL/GenBank/DDBJ whole genome shotgun (WGS) entry which is preliminary data.</text>
</comment>
<dbReference type="PANTHER" id="PTHR14519">
    <property type="entry name" value="VITAMIN K EPOXIDE REDUCTASE COMPLEX, SUBUNIT 1"/>
    <property type="match status" value="1"/>
</dbReference>
<keyword evidence="4 12" id="KW-0812">Transmembrane</keyword>
<evidence type="ECO:0000256" key="9">
    <source>
        <dbReference type="ARBA" id="ARBA00023136"/>
    </source>
</evidence>
<evidence type="ECO:0000256" key="2">
    <source>
        <dbReference type="ARBA" id="ARBA00006214"/>
    </source>
</evidence>
<evidence type="ECO:0000313" key="15">
    <source>
        <dbReference type="Proteomes" id="UP000663845"/>
    </source>
</evidence>
<dbReference type="GO" id="GO:0042373">
    <property type="term" value="P:vitamin K metabolic process"/>
    <property type="evidence" value="ECO:0007669"/>
    <property type="project" value="InterPro"/>
</dbReference>
<protein>
    <recommendedName>
        <fullName evidence="3">vitamin-K-epoxide reductase (warfarin-sensitive)</fullName>
        <ecNumber evidence="3">1.17.4.4</ecNumber>
    </recommendedName>
</protein>
<keyword evidence="9 12" id="KW-0472">Membrane</keyword>
<proteinExistence type="inferred from homology"/>
<dbReference type="GO" id="GO:0005789">
    <property type="term" value="C:endoplasmic reticulum membrane"/>
    <property type="evidence" value="ECO:0007669"/>
    <property type="project" value="UniProtKB-SubCell"/>
</dbReference>
<dbReference type="InterPro" id="IPR012932">
    <property type="entry name" value="VKOR"/>
</dbReference>
<dbReference type="Proteomes" id="UP000663845">
    <property type="component" value="Unassembled WGS sequence"/>
</dbReference>
<keyword evidence="6" id="KW-0256">Endoplasmic reticulum</keyword>
<evidence type="ECO:0000256" key="12">
    <source>
        <dbReference type="SAM" id="Phobius"/>
    </source>
</evidence>
<evidence type="ECO:0000256" key="4">
    <source>
        <dbReference type="ARBA" id="ARBA00022692"/>
    </source>
</evidence>
<dbReference type="SMART" id="SM00756">
    <property type="entry name" value="VKc"/>
    <property type="match status" value="1"/>
</dbReference>
<evidence type="ECO:0000256" key="1">
    <source>
        <dbReference type="ARBA" id="ARBA00004477"/>
    </source>
</evidence>
<evidence type="ECO:0000259" key="13">
    <source>
        <dbReference type="SMART" id="SM00756"/>
    </source>
</evidence>
<comment type="subcellular location">
    <subcellularLocation>
        <location evidence="1">Endoplasmic reticulum membrane</location>
        <topology evidence="1">Multi-pass membrane protein</topology>
    </subcellularLocation>
</comment>
<evidence type="ECO:0000256" key="10">
    <source>
        <dbReference type="ARBA" id="ARBA00023157"/>
    </source>
</evidence>
<dbReference type="CDD" id="cd12917">
    <property type="entry name" value="VKOR_euk"/>
    <property type="match status" value="1"/>
</dbReference>
<dbReference type="Gene3D" id="1.20.1440.130">
    <property type="entry name" value="VKOR domain"/>
    <property type="match status" value="1"/>
</dbReference>
<feature type="transmembrane region" description="Helical" evidence="12">
    <location>
        <begin position="101"/>
        <end position="121"/>
    </location>
</feature>
<name>A0A814CHX7_9BILA</name>
<accession>A0A814CHX7</accession>
<dbReference type="InterPro" id="IPR042406">
    <property type="entry name" value="VKORC1/VKORC1L1"/>
</dbReference>
<keyword evidence="10" id="KW-1015">Disulfide bond</keyword>
<dbReference type="AlphaFoldDB" id="A0A814CHX7"/>
<evidence type="ECO:0000256" key="3">
    <source>
        <dbReference type="ARBA" id="ARBA00012278"/>
    </source>
</evidence>
<keyword evidence="11" id="KW-0676">Redox-active center</keyword>
<evidence type="ECO:0000256" key="7">
    <source>
        <dbReference type="ARBA" id="ARBA00022989"/>
    </source>
</evidence>
<keyword evidence="5" id="KW-0874">Quinone</keyword>
<feature type="transmembrane region" description="Helical" evidence="12">
    <location>
        <begin position="71"/>
        <end position="89"/>
    </location>
</feature>
<dbReference type="Pfam" id="PF07884">
    <property type="entry name" value="VKOR"/>
    <property type="match status" value="1"/>
</dbReference>
<dbReference type="EMBL" id="CAJNOG010000102">
    <property type="protein sequence ID" value="CAF0944711.1"/>
    <property type="molecule type" value="Genomic_DNA"/>
</dbReference>
<comment type="similarity">
    <text evidence="2">Belongs to the VKOR family.</text>
</comment>
<gene>
    <name evidence="14" type="ORF">JYZ213_LOCUS12943</name>
</gene>
<dbReference type="InterPro" id="IPR038354">
    <property type="entry name" value="VKOR_sf"/>
</dbReference>
<keyword evidence="8" id="KW-0560">Oxidoreductase</keyword>
<feature type="transmembrane region" description="Helical" evidence="12">
    <location>
        <begin position="7"/>
        <end position="27"/>
    </location>
</feature>
<evidence type="ECO:0000256" key="6">
    <source>
        <dbReference type="ARBA" id="ARBA00022824"/>
    </source>
</evidence>
<feature type="transmembrane region" description="Helical" evidence="12">
    <location>
        <begin position="127"/>
        <end position="149"/>
    </location>
</feature>
<sequence>MVSLSVYRYSVTILCLVGISLSLYAFYVETRSTNDHSYRAACDIGERMSCSRVLTSRWGRGFGLFNADSPLNLPDSLFGFIYYCLSLILNRSYTSKTVARLRVFLSIITNLGTVYLGYILYFVLHDICVVCCGMYTVNFLLFICNLKLLTMASTNKLLSSYTQPASYNTSQTPSLHHLIIDPHSTGHVQQQQQQQQQQQTQQQHSTTIANMALTAEREAYLRLAAHSMERSDQLAPHFNIRSPKAYGGYAVSNIIKIVNKLNSLIRKIMKMFVVP</sequence>
<evidence type="ECO:0000256" key="11">
    <source>
        <dbReference type="ARBA" id="ARBA00023284"/>
    </source>
</evidence>
<reference evidence="14" key="1">
    <citation type="submission" date="2021-02" db="EMBL/GenBank/DDBJ databases">
        <authorList>
            <person name="Nowell W R."/>
        </authorList>
    </citation>
    <scope>NUCLEOTIDE SEQUENCE</scope>
</reference>
<feature type="domain" description="Vitamin K epoxide reductase" evidence="13">
    <location>
        <begin position="4"/>
        <end position="149"/>
    </location>
</feature>
<dbReference type="GO" id="GO:0047057">
    <property type="term" value="F:vitamin-K-epoxide reductase (warfarin-sensitive) activity"/>
    <property type="evidence" value="ECO:0007669"/>
    <property type="project" value="UniProtKB-EC"/>
</dbReference>
<organism evidence="14 15">
    <name type="scientific">Adineta steineri</name>
    <dbReference type="NCBI Taxonomy" id="433720"/>
    <lineage>
        <taxon>Eukaryota</taxon>
        <taxon>Metazoa</taxon>
        <taxon>Spiralia</taxon>
        <taxon>Gnathifera</taxon>
        <taxon>Rotifera</taxon>
        <taxon>Eurotatoria</taxon>
        <taxon>Bdelloidea</taxon>
        <taxon>Adinetida</taxon>
        <taxon>Adinetidae</taxon>
        <taxon>Adineta</taxon>
    </lineage>
</organism>
<dbReference type="PANTHER" id="PTHR14519:SF8">
    <property type="entry name" value="VITAMIN K EPOXIDE REDUCTASE COMPLEX SUBUNIT 1"/>
    <property type="match status" value="1"/>
</dbReference>
<dbReference type="EC" id="1.17.4.4" evidence="3"/>
<evidence type="ECO:0000256" key="5">
    <source>
        <dbReference type="ARBA" id="ARBA00022719"/>
    </source>
</evidence>
<evidence type="ECO:0000256" key="8">
    <source>
        <dbReference type="ARBA" id="ARBA00023002"/>
    </source>
</evidence>
<evidence type="ECO:0000313" key="14">
    <source>
        <dbReference type="EMBL" id="CAF0944711.1"/>
    </source>
</evidence>
<keyword evidence="7 12" id="KW-1133">Transmembrane helix</keyword>
<dbReference type="GO" id="GO:0048038">
    <property type="term" value="F:quinone binding"/>
    <property type="evidence" value="ECO:0007669"/>
    <property type="project" value="UniProtKB-KW"/>
</dbReference>